<dbReference type="Pfam" id="PF01522">
    <property type="entry name" value="Polysacc_deac_1"/>
    <property type="match status" value="1"/>
</dbReference>
<proteinExistence type="predicted"/>
<evidence type="ECO:0000259" key="3">
    <source>
        <dbReference type="Pfam" id="PF01522"/>
    </source>
</evidence>
<dbReference type="InterPro" id="IPR052740">
    <property type="entry name" value="CE4"/>
</dbReference>
<feature type="compositionally biased region" description="Low complexity" evidence="1">
    <location>
        <begin position="370"/>
        <end position="384"/>
    </location>
</feature>
<name>A0A9D4YSN3_CHLVU</name>
<keyword evidence="2" id="KW-0732">Signal</keyword>
<dbReference type="AlphaFoldDB" id="A0A9D4YSN3"/>
<protein>
    <recommendedName>
        <fullName evidence="3">NodB homology domain-containing protein</fullName>
    </recommendedName>
</protein>
<gene>
    <name evidence="4" type="ORF">D9Q98_009940</name>
</gene>
<dbReference type="PANTHER" id="PTHR45985">
    <property type="match status" value="1"/>
</dbReference>
<feature type="signal peptide" evidence="2">
    <location>
        <begin position="1"/>
        <end position="29"/>
    </location>
</feature>
<evidence type="ECO:0000313" key="4">
    <source>
        <dbReference type="EMBL" id="KAI3424387.1"/>
    </source>
</evidence>
<evidence type="ECO:0000256" key="2">
    <source>
        <dbReference type="SAM" id="SignalP"/>
    </source>
</evidence>
<dbReference type="InterPro" id="IPR011330">
    <property type="entry name" value="Glyco_hydro/deAcase_b/a-brl"/>
</dbReference>
<feature type="domain" description="NodB homology" evidence="3">
    <location>
        <begin position="81"/>
        <end position="157"/>
    </location>
</feature>
<feature type="region of interest" description="Disordered" evidence="1">
    <location>
        <begin position="356"/>
        <end position="384"/>
    </location>
</feature>
<dbReference type="Gene3D" id="3.20.20.370">
    <property type="entry name" value="Glycoside hydrolase/deacetylase"/>
    <property type="match status" value="1"/>
</dbReference>
<feature type="chain" id="PRO_5039634890" description="NodB homology domain-containing protein" evidence="2">
    <location>
        <begin position="30"/>
        <end position="411"/>
    </location>
</feature>
<accession>A0A9D4YSN3</accession>
<evidence type="ECO:0000313" key="5">
    <source>
        <dbReference type="Proteomes" id="UP001055712"/>
    </source>
</evidence>
<dbReference type="InterPro" id="IPR002509">
    <property type="entry name" value="NODB_dom"/>
</dbReference>
<sequence>MVSTRRARSASRCCLAFVLLLAAASQCAAYIEPTQSPPGGLDPSNTPQFVLFTHDDAIQSASLDLMRSLTSGRVFGGCPAVATMFVTTGSGNDCGRVMDLYNSGFEIADHTQTHPSIKGMSNSDLTFEILGARSKLVDCGVPEADIAGFRAPFLSSDIADRTFLYENGFKYDSSLIEEGTGSSLSNGMSARVWPFQMDGGVPINCKWFPDTQVCSVDESYPGMFEVPVWQLIDKDTPYSMDYAGDGVVDVYKLLIDSFDAAYNGNRAPMPIFVHTPWLEANKKDLKRFLDTISDASKYPNVYMVTIRQLLGWMLNPVGADQVTPEALGCGLPGGAPGNVTSAGANATDAVVTLDPSESAPQQGASAQLRDVPVSSPDVPAPVADDSATVNARTVADAFAALGYKVNRRLLK</sequence>
<dbReference type="GO" id="GO:0016810">
    <property type="term" value="F:hydrolase activity, acting on carbon-nitrogen (but not peptide) bonds"/>
    <property type="evidence" value="ECO:0007669"/>
    <property type="project" value="InterPro"/>
</dbReference>
<dbReference type="Proteomes" id="UP001055712">
    <property type="component" value="Unassembled WGS sequence"/>
</dbReference>
<dbReference type="PANTHER" id="PTHR45985:SF3">
    <property type="entry name" value="CHITIN DEACETYLASE-LIKE 4"/>
    <property type="match status" value="1"/>
</dbReference>
<dbReference type="CDD" id="cd10919">
    <property type="entry name" value="CE4_CDA_like"/>
    <property type="match status" value="1"/>
</dbReference>
<dbReference type="OrthoDB" id="504708at2759"/>
<reference evidence="4" key="2">
    <citation type="submission" date="2020-11" db="EMBL/GenBank/DDBJ databases">
        <authorList>
            <person name="Cecchin M."/>
            <person name="Marcolungo L."/>
            <person name="Rossato M."/>
            <person name="Girolomoni L."/>
            <person name="Cosentino E."/>
            <person name="Cuine S."/>
            <person name="Li-Beisson Y."/>
            <person name="Delledonne M."/>
            <person name="Ballottari M."/>
        </authorList>
    </citation>
    <scope>NUCLEOTIDE SEQUENCE</scope>
    <source>
        <strain evidence="4">211/11P</strain>
        <tissue evidence="4">Whole cell</tissue>
    </source>
</reference>
<organism evidence="4 5">
    <name type="scientific">Chlorella vulgaris</name>
    <name type="common">Green alga</name>
    <dbReference type="NCBI Taxonomy" id="3077"/>
    <lineage>
        <taxon>Eukaryota</taxon>
        <taxon>Viridiplantae</taxon>
        <taxon>Chlorophyta</taxon>
        <taxon>core chlorophytes</taxon>
        <taxon>Trebouxiophyceae</taxon>
        <taxon>Chlorellales</taxon>
        <taxon>Chlorellaceae</taxon>
        <taxon>Chlorella clade</taxon>
        <taxon>Chlorella</taxon>
    </lineage>
</organism>
<comment type="caution">
    <text evidence="4">The sequence shown here is derived from an EMBL/GenBank/DDBJ whole genome shotgun (WGS) entry which is preliminary data.</text>
</comment>
<dbReference type="GO" id="GO:0005975">
    <property type="term" value="P:carbohydrate metabolic process"/>
    <property type="evidence" value="ECO:0007669"/>
    <property type="project" value="InterPro"/>
</dbReference>
<evidence type="ECO:0000256" key="1">
    <source>
        <dbReference type="SAM" id="MobiDB-lite"/>
    </source>
</evidence>
<dbReference type="SUPFAM" id="SSF88713">
    <property type="entry name" value="Glycoside hydrolase/deacetylase"/>
    <property type="match status" value="1"/>
</dbReference>
<keyword evidence="5" id="KW-1185">Reference proteome</keyword>
<dbReference type="EMBL" id="SIDB01000013">
    <property type="protein sequence ID" value="KAI3424387.1"/>
    <property type="molecule type" value="Genomic_DNA"/>
</dbReference>
<reference evidence="4" key="1">
    <citation type="journal article" date="2019" name="Plant J.">
        <title>Chlorella vulgaris genome assembly and annotation reveals the molecular basis for metabolic acclimation to high light conditions.</title>
        <authorList>
            <person name="Cecchin M."/>
            <person name="Marcolungo L."/>
            <person name="Rossato M."/>
            <person name="Girolomoni L."/>
            <person name="Cosentino E."/>
            <person name="Cuine S."/>
            <person name="Li-Beisson Y."/>
            <person name="Delledonne M."/>
            <person name="Ballottari M."/>
        </authorList>
    </citation>
    <scope>NUCLEOTIDE SEQUENCE</scope>
    <source>
        <strain evidence="4">211/11P</strain>
    </source>
</reference>